<dbReference type="EMBL" id="KE343693">
    <property type="protein sequence ID" value="EXB38456.1"/>
    <property type="molecule type" value="Genomic_DNA"/>
</dbReference>
<comment type="similarity">
    <text evidence="3">Belongs to the PPR family. PCMP-E subfamily.</text>
</comment>
<dbReference type="KEGG" id="mnt:21405174"/>
<evidence type="ECO:0000259" key="5">
    <source>
        <dbReference type="Pfam" id="PF14432"/>
    </source>
</evidence>
<dbReference type="InterPro" id="IPR046848">
    <property type="entry name" value="E_motif"/>
</dbReference>
<dbReference type="AlphaFoldDB" id="W9R5E9"/>
<dbReference type="InterPro" id="IPR032867">
    <property type="entry name" value="DYW_dom"/>
</dbReference>
<dbReference type="InterPro" id="IPR002885">
    <property type="entry name" value="PPR_rpt"/>
</dbReference>
<feature type="repeat" description="PPR" evidence="4">
    <location>
        <begin position="480"/>
        <end position="514"/>
    </location>
</feature>
<evidence type="ECO:0000256" key="1">
    <source>
        <dbReference type="ARBA" id="ARBA00006643"/>
    </source>
</evidence>
<feature type="repeat" description="PPR" evidence="4">
    <location>
        <begin position="343"/>
        <end position="377"/>
    </location>
</feature>
<feature type="domain" description="DYW" evidence="5">
    <location>
        <begin position="559"/>
        <end position="651"/>
    </location>
</feature>
<accession>W9R5E9</accession>
<dbReference type="GO" id="GO:0016556">
    <property type="term" value="P:mRNA modification"/>
    <property type="evidence" value="ECO:0007669"/>
    <property type="project" value="UniProtKB-ARBA"/>
</dbReference>
<dbReference type="Proteomes" id="UP000030645">
    <property type="component" value="Unassembled WGS sequence"/>
</dbReference>
<evidence type="ECO:0000256" key="2">
    <source>
        <dbReference type="ARBA" id="ARBA00022737"/>
    </source>
</evidence>
<dbReference type="PROSITE" id="PS51375">
    <property type="entry name" value="PPR"/>
    <property type="match status" value="4"/>
</dbReference>
<dbReference type="Pfam" id="PF14432">
    <property type="entry name" value="DYW_deaminase"/>
    <property type="match status" value="1"/>
</dbReference>
<dbReference type="SUPFAM" id="SSF48452">
    <property type="entry name" value="TPR-like"/>
    <property type="match status" value="1"/>
</dbReference>
<feature type="repeat" description="PPR" evidence="4">
    <location>
        <begin position="178"/>
        <end position="212"/>
    </location>
</feature>
<dbReference type="eggNOG" id="KOG4197">
    <property type="taxonomic scope" value="Eukaryota"/>
</dbReference>
<dbReference type="Gene3D" id="1.25.40.10">
    <property type="entry name" value="Tetratricopeptide repeat domain"/>
    <property type="match status" value="4"/>
</dbReference>
<dbReference type="PANTHER" id="PTHR47926:SF436">
    <property type="entry name" value="PENTATRICOPEPTIDE REPEAT-CONTAINING PROTEIN ELI1, CHLOROPLASTIC-LIKE ISOFORM X2"/>
    <property type="match status" value="1"/>
</dbReference>
<dbReference type="Pfam" id="PF20431">
    <property type="entry name" value="E_motif"/>
    <property type="match status" value="1"/>
</dbReference>
<dbReference type="GO" id="GO:0005737">
    <property type="term" value="C:cytoplasm"/>
    <property type="evidence" value="ECO:0007669"/>
    <property type="project" value="UniProtKB-ARBA"/>
</dbReference>
<dbReference type="OrthoDB" id="185373at2759"/>
<name>W9R5E9_9ROSA</name>
<evidence type="ECO:0000313" key="6">
    <source>
        <dbReference type="EMBL" id="EXB38456.1"/>
    </source>
</evidence>
<feature type="repeat" description="PPR" evidence="4">
    <location>
        <begin position="240"/>
        <end position="274"/>
    </location>
</feature>
<gene>
    <name evidence="6" type="ORF">L484_022357</name>
</gene>
<evidence type="ECO:0000256" key="3">
    <source>
        <dbReference type="ARBA" id="ARBA00061659"/>
    </source>
</evidence>
<dbReference type="InterPro" id="IPR011990">
    <property type="entry name" value="TPR-like_helical_dom_sf"/>
</dbReference>
<keyword evidence="7" id="KW-1185">Reference proteome</keyword>
<evidence type="ECO:0000313" key="7">
    <source>
        <dbReference type="Proteomes" id="UP000030645"/>
    </source>
</evidence>
<dbReference type="GO" id="GO:0003723">
    <property type="term" value="F:RNA binding"/>
    <property type="evidence" value="ECO:0007669"/>
    <property type="project" value="InterPro"/>
</dbReference>
<reference evidence="7" key="1">
    <citation type="submission" date="2013-01" db="EMBL/GenBank/DDBJ databases">
        <title>Draft Genome Sequence of a Mulberry Tree, Morus notabilis C.K. Schneid.</title>
        <authorList>
            <person name="He N."/>
            <person name="Zhao S."/>
        </authorList>
    </citation>
    <scope>NUCLEOTIDE SEQUENCE</scope>
</reference>
<proteinExistence type="inferred from homology"/>
<keyword evidence="2" id="KW-0677">Repeat</keyword>
<dbReference type="Pfam" id="PF01535">
    <property type="entry name" value="PPR"/>
    <property type="match status" value="3"/>
</dbReference>
<dbReference type="NCBIfam" id="TIGR00756">
    <property type="entry name" value="PPR"/>
    <property type="match status" value="4"/>
</dbReference>
<sequence>MEASFSSSSLMLVTQAVTILEKCKTISELRQIHAQMIKTNLVSNTFAASKLVSFCCLTGDLDHALSVFHRIQNPNPFIYFTLINCFTESSNPLESVYLYAHMLTCLEDWKGIEFSLPSVLKACGRLEAFEEGQQVHGQICKTRLLFDPFVANSVVRMYLEFGQVGFARRAFDKMPERDVISWNSLITGYLRAGEIELARELFDEMPERDLVSYNAMIDGYGKFGKCELAEEIFGMADHKDVKTWTSMISAYVRNHYPKKALDMFGEMLCLGVRPDAPALVSVLSAIADLGFVEEGKWIHAYISTKKLEMKTGFIGSALIDMYAKCGHIENAYHVFRSISHNRNVGDWNSMISGLAIHGLGTEALELFHDMEGLKIEPDEITFLGLLGACSHGGLVDEGRYCFKIMQEKYNIVPKVQHYGCIIDLLSRAGYLEDALGVLRNMPFEPDVLAWKAILSASMKHENVVIGENAALQAIELAPEDSSCYVLLSNIYAKTGRWDDVAKVRSRMKQRRVGKIPGCSSILVRGKVHVFVVGKAIDEKFTREVLSKLDDVVSRLKLEGYQPDLTQVLLDVEVEGKESLLSVHSEKMALAFGLTNTSHGAPIHIVKNLRVCRDCHSFMKLVSRVYNRRIVIRDQNRFHHFENGFCSCKDYW</sequence>
<dbReference type="FunFam" id="1.25.40.10:FF:000470">
    <property type="entry name" value="Pentatricopeptide repeat-containing protein At5g66520"/>
    <property type="match status" value="1"/>
</dbReference>
<comment type="similarity">
    <text evidence="1">Belongs to the PPR family. PCMP-H subfamily.</text>
</comment>
<dbReference type="FunFam" id="1.25.40.10:FF:000277">
    <property type="entry name" value="Pentatricopeptide repeat-containing protein, mitochondrial"/>
    <property type="match status" value="1"/>
</dbReference>
<dbReference type="PANTHER" id="PTHR47926">
    <property type="entry name" value="PENTATRICOPEPTIDE REPEAT-CONTAINING PROTEIN"/>
    <property type="match status" value="1"/>
</dbReference>
<organism evidence="6 7">
    <name type="scientific">Morus notabilis</name>
    <dbReference type="NCBI Taxonomy" id="981085"/>
    <lineage>
        <taxon>Eukaryota</taxon>
        <taxon>Viridiplantae</taxon>
        <taxon>Streptophyta</taxon>
        <taxon>Embryophyta</taxon>
        <taxon>Tracheophyta</taxon>
        <taxon>Spermatophyta</taxon>
        <taxon>Magnoliopsida</taxon>
        <taxon>eudicotyledons</taxon>
        <taxon>Gunneridae</taxon>
        <taxon>Pentapetalae</taxon>
        <taxon>rosids</taxon>
        <taxon>fabids</taxon>
        <taxon>Rosales</taxon>
        <taxon>Moraceae</taxon>
        <taxon>Moreae</taxon>
        <taxon>Morus</taxon>
    </lineage>
</organism>
<dbReference type="GO" id="GO:0008270">
    <property type="term" value="F:zinc ion binding"/>
    <property type="evidence" value="ECO:0007669"/>
    <property type="project" value="InterPro"/>
</dbReference>
<dbReference type="InterPro" id="IPR046960">
    <property type="entry name" value="PPR_At4g14850-like_plant"/>
</dbReference>
<evidence type="ECO:0000256" key="4">
    <source>
        <dbReference type="PROSITE-ProRule" id="PRU00708"/>
    </source>
</evidence>
<dbReference type="Pfam" id="PF13041">
    <property type="entry name" value="PPR_2"/>
    <property type="match status" value="3"/>
</dbReference>
<protein>
    <recommendedName>
        <fullName evidence="5">DYW domain-containing protein</fullName>
    </recommendedName>
</protein>